<reference evidence="1 2" key="1">
    <citation type="submission" date="2020-08" db="EMBL/GenBank/DDBJ databases">
        <title>Genomic Encyclopedia of Type Strains, Phase III (KMG-III): the genomes of soil and plant-associated and newly described type strains.</title>
        <authorList>
            <person name="Whitman W."/>
        </authorList>
    </citation>
    <scope>NUCLEOTIDE SEQUENCE [LARGE SCALE GENOMIC DNA]</scope>
    <source>
        <strain evidence="1 2">CECT 5831</strain>
    </source>
</reference>
<comment type="caution">
    <text evidence="1">The sequence shown here is derived from an EMBL/GenBank/DDBJ whole genome shotgun (WGS) entry which is preliminary data.</text>
</comment>
<name>A0A839TJ40_9BACL</name>
<evidence type="ECO:0000313" key="2">
    <source>
        <dbReference type="Proteomes" id="UP000517523"/>
    </source>
</evidence>
<accession>A0A839TJ40</accession>
<dbReference type="EMBL" id="JACHXJ010000001">
    <property type="protein sequence ID" value="MBB3126826.1"/>
    <property type="molecule type" value="Genomic_DNA"/>
</dbReference>
<dbReference type="AlphaFoldDB" id="A0A839TJ40"/>
<dbReference type="Proteomes" id="UP000517523">
    <property type="component" value="Unassembled WGS sequence"/>
</dbReference>
<evidence type="ECO:0000313" key="1">
    <source>
        <dbReference type="EMBL" id="MBB3126826.1"/>
    </source>
</evidence>
<organism evidence="1 2">
    <name type="scientific">Paenibacillus rhizosphaerae</name>
    <dbReference type="NCBI Taxonomy" id="297318"/>
    <lineage>
        <taxon>Bacteria</taxon>
        <taxon>Bacillati</taxon>
        <taxon>Bacillota</taxon>
        <taxon>Bacilli</taxon>
        <taxon>Bacillales</taxon>
        <taxon>Paenibacillaceae</taxon>
        <taxon>Paenibacillus</taxon>
    </lineage>
</organism>
<proteinExistence type="predicted"/>
<sequence length="30" mass="3550">MPIDTVIDGPVPELAEQLRDLHRQFYVQIR</sequence>
<gene>
    <name evidence="1" type="ORF">FHS19_001480</name>
</gene>
<protein>
    <submittedName>
        <fullName evidence="1">Uncharacterized protein</fullName>
    </submittedName>
</protein>